<evidence type="ECO:0000256" key="1">
    <source>
        <dbReference type="SAM" id="MobiDB-lite"/>
    </source>
</evidence>
<keyword evidence="3" id="KW-1185">Reference proteome</keyword>
<organism evidence="2 3">
    <name type="scientific">Aldrovandia affinis</name>
    <dbReference type="NCBI Taxonomy" id="143900"/>
    <lineage>
        <taxon>Eukaryota</taxon>
        <taxon>Metazoa</taxon>
        <taxon>Chordata</taxon>
        <taxon>Craniata</taxon>
        <taxon>Vertebrata</taxon>
        <taxon>Euteleostomi</taxon>
        <taxon>Actinopterygii</taxon>
        <taxon>Neopterygii</taxon>
        <taxon>Teleostei</taxon>
        <taxon>Notacanthiformes</taxon>
        <taxon>Halosauridae</taxon>
        <taxon>Aldrovandia</taxon>
    </lineage>
</organism>
<sequence length="69" mass="6931">MGPVFVLGGGGEQRGMNEAEDGGRGVCGPSFAGVTARSFIAPTPSPPPKSRALSLEPPETGSAFLLTSK</sequence>
<feature type="region of interest" description="Disordered" evidence="1">
    <location>
        <begin position="41"/>
        <end position="69"/>
    </location>
</feature>
<proteinExistence type="predicted"/>
<dbReference type="Proteomes" id="UP001221898">
    <property type="component" value="Unassembled WGS sequence"/>
</dbReference>
<gene>
    <name evidence="2" type="ORF">AAFF_G00416580</name>
</gene>
<protein>
    <submittedName>
        <fullName evidence="2">Uncharacterized protein</fullName>
    </submittedName>
</protein>
<evidence type="ECO:0000313" key="2">
    <source>
        <dbReference type="EMBL" id="KAJ8398991.1"/>
    </source>
</evidence>
<name>A0AAD7SCR0_9TELE</name>
<feature type="region of interest" description="Disordered" evidence="1">
    <location>
        <begin position="1"/>
        <end position="24"/>
    </location>
</feature>
<dbReference type="EMBL" id="JAINUG010000086">
    <property type="protein sequence ID" value="KAJ8398991.1"/>
    <property type="molecule type" value="Genomic_DNA"/>
</dbReference>
<evidence type="ECO:0000313" key="3">
    <source>
        <dbReference type="Proteomes" id="UP001221898"/>
    </source>
</evidence>
<reference evidence="2" key="1">
    <citation type="journal article" date="2023" name="Science">
        <title>Genome structures resolve the early diversification of teleost fishes.</title>
        <authorList>
            <person name="Parey E."/>
            <person name="Louis A."/>
            <person name="Montfort J."/>
            <person name="Bouchez O."/>
            <person name="Roques C."/>
            <person name="Iampietro C."/>
            <person name="Lluch J."/>
            <person name="Castinel A."/>
            <person name="Donnadieu C."/>
            <person name="Desvignes T."/>
            <person name="Floi Bucao C."/>
            <person name="Jouanno E."/>
            <person name="Wen M."/>
            <person name="Mejri S."/>
            <person name="Dirks R."/>
            <person name="Jansen H."/>
            <person name="Henkel C."/>
            <person name="Chen W.J."/>
            <person name="Zahm M."/>
            <person name="Cabau C."/>
            <person name="Klopp C."/>
            <person name="Thompson A.W."/>
            <person name="Robinson-Rechavi M."/>
            <person name="Braasch I."/>
            <person name="Lecointre G."/>
            <person name="Bobe J."/>
            <person name="Postlethwait J.H."/>
            <person name="Berthelot C."/>
            <person name="Roest Crollius H."/>
            <person name="Guiguen Y."/>
        </authorList>
    </citation>
    <scope>NUCLEOTIDE SEQUENCE</scope>
    <source>
        <strain evidence="2">NC1722</strain>
    </source>
</reference>
<accession>A0AAD7SCR0</accession>
<dbReference type="AlphaFoldDB" id="A0AAD7SCR0"/>
<comment type="caution">
    <text evidence="2">The sequence shown here is derived from an EMBL/GenBank/DDBJ whole genome shotgun (WGS) entry which is preliminary data.</text>
</comment>